<dbReference type="EMBL" id="JAUOEL010000001">
    <property type="protein sequence ID" value="MDO5972553.1"/>
    <property type="molecule type" value="Genomic_DNA"/>
</dbReference>
<organism evidence="1 2">
    <name type="scientific">Flavivirga jejuensis</name>
    <dbReference type="NCBI Taxonomy" id="870487"/>
    <lineage>
        <taxon>Bacteria</taxon>
        <taxon>Pseudomonadati</taxon>
        <taxon>Bacteroidota</taxon>
        <taxon>Flavobacteriia</taxon>
        <taxon>Flavobacteriales</taxon>
        <taxon>Flavobacteriaceae</taxon>
        <taxon>Flavivirga</taxon>
    </lineage>
</organism>
<comment type="caution">
    <text evidence="1">The sequence shown here is derived from an EMBL/GenBank/DDBJ whole genome shotgun (WGS) entry which is preliminary data.</text>
</comment>
<name>A0ABT8WHB5_9FLAO</name>
<keyword evidence="2" id="KW-1185">Reference proteome</keyword>
<evidence type="ECO:0008006" key="3">
    <source>
        <dbReference type="Google" id="ProtNLM"/>
    </source>
</evidence>
<evidence type="ECO:0000313" key="1">
    <source>
        <dbReference type="EMBL" id="MDO5972553.1"/>
    </source>
</evidence>
<sequence length="185" mass="19445">MISFVFATYNNTGLSEDVTATIEEDPKTITATFPIETNVTALIPTIEVSGSVTVSPSGSQDFSSAVTYTVTAEDESTVAYTANITVETSDEKQVLSFVFGATDNDALSNDITTTINEADKSISASVPYGTAITSLTPTIEVSALATVSPTGSQDLSSWNTANVTFCEDFSPFLTTDQLPALGCFE</sequence>
<gene>
    <name evidence="1" type="ORF">Q4Q40_00025</name>
</gene>
<dbReference type="Proteomes" id="UP001176806">
    <property type="component" value="Unassembled WGS sequence"/>
</dbReference>
<proteinExistence type="predicted"/>
<reference evidence="1" key="1">
    <citation type="submission" date="2023-07" db="EMBL/GenBank/DDBJ databases">
        <title>Two novel species in the genus Flavivirga.</title>
        <authorList>
            <person name="Kwon K."/>
        </authorList>
    </citation>
    <scope>NUCLEOTIDE SEQUENCE</scope>
    <source>
        <strain evidence="1">KACC 14158</strain>
    </source>
</reference>
<protein>
    <recommendedName>
        <fullName evidence="3">DUF5018 domain-containing protein</fullName>
    </recommendedName>
</protein>
<evidence type="ECO:0000313" key="2">
    <source>
        <dbReference type="Proteomes" id="UP001176806"/>
    </source>
</evidence>
<dbReference type="Gene3D" id="2.60.40.2340">
    <property type="match status" value="2"/>
</dbReference>
<dbReference type="RefSeq" id="WP_303299619.1">
    <property type="nucleotide sequence ID" value="NZ_BAABDA010000042.1"/>
</dbReference>
<accession>A0ABT8WHB5</accession>